<evidence type="ECO:0000313" key="2">
    <source>
        <dbReference type="Proteomes" id="UP000054549"/>
    </source>
</evidence>
<dbReference type="HOGENOM" id="CLU_2120487_0_0_1"/>
<sequence>MSVTFISIPTTLSQCSALVFVLIICAKSNLTTTATTIPPTLWKLTWLHYRRNAQEPSQGARNSRQCMAIDPVVLRRRPERTSDDGPSRAGNGVLDFTSSIYINIFKLIYTRNRV</sequence>
<reference evidence="1 2" key="1">
    <citation type="submission" date="2014-04" db="EMBL/GenBank/DDBJ databases">
        <title>Evolutionary Origins and Diversification of the Mycorrhizal Mutualists.</title>
        <authorList>
            <consortium name="DOE Joint Genome Institute"/>
            <consortium name="Mycorrhizal Genomics Consortium"/>
            <person name="Kohler A."/>
            <person name="Kuo A."/>
            <person name="Nagy L.G."/>
            <person name="Floudas D."/>
            <person name="Copeland A."/>
            <person name="Barry K.W."/>
            <person name="Cichocki N."/>
            <person name="Veneault-Fourrey C."/>
            <person name="LaButti K."/>
            <person name="Lindquist E.A."/>
            <person name="Lipzen A."/>
            <person name="Lundell T."/>
            <person name="Morin E."/>
            <person name="Murat C."/>
            <person name="Riley R."/>
            <person name="Ohm R."/>
            <person name="Sun H."/>
            <person name="Tunlid A."/>
            <person name="Henrissat B."/>
            <person name="Grigoriev I.V."/>
            <person name="Hibbett D.S."/>
            <person name="Martin F."/>
        </authorList>
    </citation>
    <scope>NUCLEOTIDE SEQUENCE [LARGE SCALE GENOMIC DNA]</scope>
    <source>
        <strain evidence="1 2">Koide BX008</strain>
    </source>
</reference>
<gene>
    <name evidence="1" type="ORF">M378DRAFT_579245</name>
</gene>
<accession>A0A0C2SMY2</accession>
<dbReference type="AlphaFoldDB" id="A0A0C2SMY2"/>
<keyword evidence="2" id="KW-1185">Reference proteome</keyword>
<dbReference type="InParanoid" id="A0A0C2SMY2"/>
<evidence type="ECO:0000313" key="1">
    <source>
        <dbReference type="EMBL" id="KIL64570.1"/>
    </source>
</evidence>
<proteinExistence type="predicted"/>
<dbReference type="EMBL" id="KN818248">
    <property type="protein sequence ID" value="KIL64570.1"/>
    <property type="molecule type" value="Genomic_DNA"/>
</dbReference>
<protein>
    <submittedName>
        <fullName evidence="1">Uncharacterized protein</fullName>
    </submittedName>
</protein>
<dbReference type="Proteomes" id="UP000054549">
    <property type="component" value="Unassembled WGS sequence"/>
</dbReference>
<name>A0A0C2SMY2_AMAMK</name>
<organism evidence="1 2">
    <name type="scientific">Amanita muscaria (strain Koide BX008)</name>
    <dbReference type="NCBI Taxonomy" id="946122"/>
    <lineage>
        <taxon>Eukaryota</taxon>
        <taxon>Fungi</taxon>
        <taxon>Dikarya</taxon>
        <taxon>Basidiomycota</taxon>
        <taxon>Agaricomycotina</taxon>
        <taxon>Agaricomycetes</taxon>
        <taxon>Agaricomycetidae</taxon>
        <taxon>Agaricales</taxon>
        <taxon>Pluteineae</taxon>
        <taxon>Amanitaceae</taxon>
        <taxon>Amanita</taxon>
    </lineage>
</organism>